<dbReference type="AlphaFoldDB" id="A0ABD3EGE0"/>
<dbReference type="Proteomes" id="UP001632038">
    <property type="component" value="Unassembled WGS sequence"/>
</dbReference>
<gene>
    <name evidence="2" type="ORF">CASFOL_003169</name>
</gene>
<protein>
    <submittedName>
        <fullName evidence="2">Uncharacterized protein</fullName>
    </submittedName>
</protein>
<evidence type="ECO:0000313" key="3">
    <source>
        <dbReference type="Proteomes" id="UP001632038"/>
    </source>
</evidence>
<name>A0ABD3EGE0_9LAMI</name>
<dbReference type="EMBL" id="JAVIJP010000005">
    <property type="protein sequence ID" value="KAL3653488.1"/>
    <property type="molecule type" value="Genomic_DNA"/>
</dbReference>
<comment type="caution">
    <text evidence="2">The sequence shown here is derived from an EMBL/GenBank/DDBJ whole genome shotgun (WGS) entry which is preliminary data.</text>
</comment>
<reference evidence="3" key="1">
    <citation type="journal article" date="2024" name="IScience">
        <title>Strigolactones Initiate the Formation of Haustorium-like Structures in Castilleja.</title>
        <authorList>
            <person name="Buerger M."/>
            <person name="Peterson D."/>
            <person name="Chory J."/>
        </authorList>
    </citation>
    <scope>NUCLEOTIDE SEQUENCE [LARGE SCALE GENOMIC DNA]</scope>
</reference>
<proteinExistence type="predicted"/>
<feature type="region of interest" description="Disordered" evidence="1">
    <location>
        <begin position="1"/>
        <end position="37"/>
    </location>
</feature>
<keyword evidence="3" id="KW-1185">Reference proteome</keyword>
<evidence type="ECO:0000256" key="1">
    <source>
        <dbReference type="SAM" id="MobiDB-lite"/>
    </source>
</evidence>
<evidence type="ECO:0000313" key="2">
    <source>
        <dbReference type="EMBL" id="KAL3653488.1"/>
    </source>
</evidence>
<sequence>MSNNLSSAKKNKFQPIATTRRFIGPGRGKVFKERRQR</sequence>
<organism evidence="2 3">
    <name type="scientific">Castilleja foliolosa</name>
    <dbReference type="NCBI Taxonomy" id="1961234"/>
    <lineage>
        <taxon>Eukaryota</taxon>
        <taxon>Viridiplantae</taxon>
        <taxon>Streptophyta</taxon>
        <taxon>Embryophyta</taxon>
        <taxon>Tracheophyta</taxon>
        <taxon>Spermatophyta</taxon>
        <taxon>Magnoliopsida</taxon>
        <taxon>eudicotyledons</taxon>
        <taxon>Gunneridae</taxon>
        <taxon>Pentapetalae</taxon>
        <taxon>asterids</taxon>
        <taxon>lamiids</taxon>
        <taxon>Lamiales</taxon>
        <taxon>Orobanchaceae</taxon>
        <taxon>Pedicularideae</taxon>
        <taxon>Castillejinae</taxon>
        <taxon>Castilleja</taxon>
    </lineage>
</organism>
<accession>A0ABD3EGE0</accession>